<dbReference type="EMBL" id="LCJM01000025">
    <property type="protein sequence ID" value="KKT78269.1"/>
    <property type="molecule type" value="Genomic_DNA"/>
</dbReference>
<comment type="caution">
    <text evidence="1">The sequence shown here is derived from an EMBL/GenBank/DDBJ whole genome shotgun (WGS) entry which is preliminary data.</text>
</comment>
<dbReference type="AlphaFoldDB" id="A0A0G1N240"/>
<proteinExistence type="predicted"/>
<evidence type="ECO:0000313" key="1">
    <source>
        <dbReference type="EMBL" id="KKT78269.1"/>
    </source>
</evidence>
<sequence>MWRIDFSARAEKFLKQNQISRENIFKLLSLAIKKFQGEKVNIDIKKMKGKWEKFHRIRKGEMRIIASFDFDNSSVFVDVIDWRGSAYK</sequence>
<dbReference type="InterPro" id="IPR035093">
    <property type="entry name" value="RelE/ParE_toxin_dom_sf"/>
</dbReference>
<name>A0A0G1N240_9BACT</name>
<dbReference type="SUPFAM" id="SSF143011">
    <property type="entry name" value="RelE-like"/>
    <property type="match status" value="1"/>
</dbReference>
<protein>
    <submittedName>
        <fullName evidence="1">Plasmid stabilization system protein</fullName>
    </submittedName>
</protein>
<evidence type="ECO:0000313" key="2">
    <source>
        <dbReference type="Proteomes" id="UP000034889"/>
    </source>
</evidence>
<gene>
    <name evidence="1" type="ORF">UW74_C0025G0009</name>
</gene>
<organism evidence="1 2">
    <name type="scientific">Candidatus Giovannonibacteria bacterium GW2011_GWC2_44_8</name>
    <dbReference type="NCBI Taxonomy" id="1618657"/>
    <lineage>
        <taxon>Bacteria</taxon>
        <taxon>Candidatus Giovannoniibacteriota</taxon>
    </lineage>
</organism>
<reference evidence="1 2" key="1">
    <citation type="journal article" date="2015" name="Nature">
        <title>rRNA introns, odd ribosomes, and small enigmatic genomes across a large radiation of phyla.</title>
        <authorList>
            <person name="Brown C.T."/>
            <person name="Hug L.A."/>
            <person name="Thomas B.C."/>
            <person name="Sharon I."/>
            <person name="Castelle C.J."/>
            <person name="Singh A."/>
            <person name="Wilkins M.J."/>
            <person name="Williams K.H."/>
            <person name="Banfield J.F."/>
        </authorList>
    </citation>
    <scope>NUCLEOTIDE SEQUENCE [LARGE SCALE GENOMIC DNA]</scope>
</reference>
<dbReference type="Proteomes" id="UP000034889">
    <property type="component" value="Unassembled WGS sequence"/>
</dbReference>
<accession>A0A0G1N240</accession>
<dbReference type="Gene3D" id="3.30.2310.20">
    <property type="entry name" value="RelE-like"/>
    <property type="match status" value="1"/>
</dbReference>